<accession>A0A4U1J876</accession>
<sequence>MAGARQGTGVAPLSVASVPVRGRSRSSWVEPFEEHHEWREARIGSAMLRPPDTGSPAQAMGSARVRHTGGGNGADFRVRVDVLGRLGCDCEPARAMRSMTRSCLPASHRPAHVDDDERGSKARASVRTTGKISRVNEAHFQALIIAEFDRIFPLLCGSRGVEVERWLTLRLGHHTIQVDGYERAGDRPVHGRLDALIRVEGRPRIVFELKAPGVALQDADVIQGRSYALHLPEVAPLVVVTNGADTRIIQAYDGAPLDPGIAGAQALEASIAAGARRAAHDVDETVRILLGSDERVWRQLSQKLSREARAARTSTVADVRAPLVADFRIPREATVRVRELIMNGTKLVFVHGPPLSGVTNILAELSEEVPSSLPVLLIDAAAAPNVLQHLANLLSRELFTTTTADDVRRWLISSLAQPGAPALLLAIDGEPREGISELREIIDRTSMSLVVGVGDAAHQRLTRRVGRTEASPLARGAASVPVEPLSDDEFAHATELLRGRHVTFFPGAMYARELRAPRMLRVVAATVPAAEDVEAGEVVRVFPMLGPGTLITAWNTWIGGEPELARDIRKVVEALLAERAARRGDVDWAAATYGRPSVDRDIAERAVGEGRIERLIREGFAAAVEHETLGGRVILRPEELFAHATAWQLARAGDSAKPEDFVREVIAQAELMPHGAVLAALALLLRMEHAEDPATSNAILMTLAKDEPNVATPTSGSRAVLLLEGGAIDMNFGQEPAPLVGNLFPWLVLSHLLGAVLDEGDGITANAKLFARLGKTPYLLRYVEPSTPDRLDGIPFHEVPGVGAFPCIDAGLVEPLAQSMLTHAQHRPDELVLLARAAVEKNEVHLAWRVHTVARLAAQIANESIRIHAEVARKHLHAFIGERLETVEWEQRASDEGDEE</sequence>
<proteinExistence type="predicted"/>
<feature type="region of interest" description="Disordered" evidence="1">
    <location>
        <begin position="48"/>
        <end position="68"/>
    </location>
</feature>
<evidence type="ECO:0000313" key="3">
    <source>
        <dbReference type="Proteomes" id="UP000309215"/>
    </source>
</evidence>
<comment type="caution">
    <text evidence="2">The sequence shown here is derived from an EMBL/GenBank/DDBJ whole genome shotgun (WGS) entry which is preliminary data.</text>
</comment>
<reference evidence="2 3" key="1">
    <citation type="submission" date="2019-04" db="EMBL/GenBank/DDBJ databases">
        <authorList>
            <person name="Li Y."/>
            <person name="Wang J."/>
        </authorList>
    </citation>
    <scope>NUCLEOTIDE SEQUENCE [LARGE SCALE GENOMIC DNA]</scope>
    <source>
        <strain evidence="2 3">DSM 14668</strain>
    </source>
</reference>
<keyword evidence="3" id="KW-1185">Reference proteome</keyword>
<evidence type="ECO:0000313" key="2">
    <source>
        <dbReference type="EMBL" id="TKD03422.1"/>
    </source>
</evidence>
<name>A0A4U1J876_9BACT</name>
<evidence type="ECO:0000256" key="1">
    <source>
        <dbReference type="SAM" id="MobiDB-lite"/>
    </source>
</evidence>
<dbReference type="Proteomes" id="UP000309215">
    <property type="component" value="Unassembled WGS sequence"/>
</dbReference>
<dbReference type="AlphaFoldDB" id="A0A4U1J876"/>
<dbReference type="EMBL" id="SSMQ01000029">
    <property type="protein sequence ID" value="TKD03422.1"/>
    <property type="molecule type" value="Genomic_DNA"/>
</dbReference>
<protein>
    <submittedName>
        <fullName evidence="2">Uncharacterized protein</fullName>
    </submittedName>
</protein>
<organism evidence="2 3">
    <name type="scientific">Polyangium fumosum</name>
    <dbReference type="NCBI Taxonomy" id="889272"/>
    <lineage>
        <taxon>Bacteria</taxon>
        <taxon>Pseudomonadati</taxon>
        <taxon>Myxococcota</taxon>
        <taxon>Polyangia</taxon>
        <taxon>Polyangiales</taxon>
        <taxon>Polyangiaceae</taxon>
        <taxon>Polyangium</taxon>
    </lineage>
</organism>
<dbReference type="OrthoDB" id="7033509at2"/>
<gene>
    <name evidence="2" type="ORF">E8A74_26020</name>
</gene>